<dbReference type="AlphaFoldDB" id="A0A438HVC4"/>
<gene>
    <name evidence="1" type="ORF">CK203_043871</name>
</gene>
<accession>A0A438HVC4</accession>
<proteinExistence type="predicted"/>
<sequence length="88" mass="9718">MSFTLAHHESIQQEIEQRFKGVWLGPTITCCQILVVGAPSLNGLDFDRNGIEEAASLEEVFSVEEVYSAFLKLNEDKASGPDGFPLVF</sequence>
<evidence type="ECO:0000313" key="1">
    <source>
        <dbReference type="EMBL" id="RVW88413.1"/>
    </source>
</evidence>
<organism evidence="1 2">
    <name type="scientific">Vitis vinifera</name>
    <name type="common">Grape</name>
    <dbReference type="NCBI Taxonomy" id="29760"/>
    <lineage>
        <taxon>Eukaryota</taxon>
        <taxon>Viridiplantae</taxon>
        <taxon>Streptophyta</taxon>
        <taxon>Embryophyta</taxon>
        <taxon>Tracheophyta</taxon>
        <taxon>Spermatophyta</taxon>
        <taxon>Magnoliopsida</taxon>
        <taxon>eudicotyledons</taxon>
        <taxon>Gunneridae</taxon>
        <taxon>Pentapetalae</taxon>
        <taxon>rosids</taxon>
        <taxon>Vitales</taxon>
        <taxon>Vitaceae</taxon>
        <taxon>Viteae</taxon>
        <taxon>Vitis</taxon>
    </lineage>
</organism>
<protein>
    <submittedName>
        <fullName evidence="1">Uncharacterized protein</fullName>
    </submittedName>
</protein>
<dbReference type="Proteomes" id="UP000288805">
    <property type="component" value="Unassembled WGS sequence"/>
</dbReference>
<comment type="caution">
    <text evidence="1">The sequence shown here is derived from an EMBL/GenBank/DDBJ whole genome shotgun (WGS) entry which is preliminary data.</text>
</comment>
<dbReference type="EMBL" id="QGNW01000173">
    <property type="protein sequence ID" value="RVW88413.1"/>
    <property type="molecule type" value="Genomic_DNA"/>
</dbReference>
<reference evidence="1 2" key="1">
    <citation type="journal article" date="2018" name="PLoS Genet.">
        <title>Population sequencing reveals clonal diversity and ancestral inbreeding in the grapevine cultivar Chardonnay.</title>
        <authorList>
            <person name="Roach M.J."/>
            <person name="Johnson D.L."/>
            <person name="Bohlmann J."/>
            <person name="van Vuuren H.J."/>
            <person name="Jones S.J."/>
            <person name="Pretorius I.S."/>
            <person name="Schmidt S.A."/>
            <person name="Borneman A.R."/>
        </authorList>
    </citation>
    <scope>NUCLEOTIDE SEQUENCE [LARGE SCALE GENOMIC DNA]</scope>
    <source>
        <strain evidence="2">cv. Chardonnay</strain>
        <tissue evidence="1">Leaf</tissue>
    </source>
</reference>
<name>A0A438HVC4_VITVI</name>
<evidence type="ECO:0000313" key="2">
    <source>
        <dbReference type="Proteomes" id="UP000288805"/>
    </source>
</evidence>